<dbReference type="AlphaFoldDB" id="A0A4U5JJS3"/>
<name>A0A4U5JJS3_9EURY</name>
<organism evidence="1 2">
    <name type="scientific">Natronomonas salsuginis</name>
    <dbReference type="NCBI Taxonomy" id="2217661"/>
    <lineage>
        <taxon>Archaea</taxon>
        <taxon>Methanobacteriati</taxon>
        <taxon>Methanobacteriota</taxon>
        <taxon>Stenosarchaea group</taxon>
        <taxon>Halobacteria</taxon>
        <taxon>Halobacteriales</taxon>
        <taxon>Natronomonadaceae</taxon>
        <taxon>Natronomonas</taxon>
    </lineage>
</organism>
<evidence type="ECO:0000313" key="1">
    <source>
        <dbReference type="EMBL" id="TKR28338.1"/>
    </source>
</evidence>
<keyword evidence="2" id="KW-1185">Reference proteome</keyword>
<accession>A0A4U5JJS3</accession>
<evidence type="ECO:0008006" key="3">
    <source>
        <dbReference type="Google" id="ProtNLM"/>
    </source>
</evidence>
<dbReference type="OrthoDB" id="333414at2157"/>
<proteinExistence type="predicted"/>
<sequence>MAAPYTCDGCGASLGSVDDLHRESTVTGRLWYCAYCRTPVPSIVAERLAHRRDGSPTDRR</sequence>
<gene>
    <name evidence="1" type="ORF">DM868_04540</name>
</gene>
<protein>
    <recommendedName>
        <fullName evidence="3">Small CPxCG-related zinc finger protein</fullName>
    </recommendedName>
</protein>
<dbReference type="RefSeq" id="WP_137275639.1">
    <property type="nucleotide sequence ID" value="NZ_QKNX01000001.1"/>
</dbReference>
<comment type="caution">
    <text evidence="1">The sequence shown here is derived from an EMBL/GenBank/DDBJ whole genome shotgun (WGS) entry which is preliminary data.</text>
</comment>
<dbReference type="Proteomes" id="UP000308037">
    <property type="component" value="Unassembled WGS sequence"/>
</dbReference>
<reference evidence="1 2" key="1">
    <citation type="submission" date="2019-04" db="EMBL/GenBank/DDBJ databases">
        <title>Natronomonas sp. F20-122 a newhaloarchaeon isolated from a saline saltern of Isla Bacuta, Huelva, Spain.</title>
        <authorList>
            <person name="Duran-Viseras A."/>
            <person name="Sanchez-Porro C."/>
            <person name="Ventosa A."/>
        </authorList>
    </citation>
    <scope>NUCLEOTIDE SEQUENCE [LARGE SCALE GENOMIC DNA]</scope>
    <source>
        <strain evidence="1 2">F20-122</strain>
    </source>
</reference>
<dbReference type="EMBL" id="QKNX01000001">
    <property type="protein sequence ID" value="TKR28338.1"/>
    <property type="molecule type" value="Genomic_DNA"/>
</dbReference>
<evidence type="ECO:0000313" key="2">
    <source>
        <dbReference type="Proteomes" id="UP000308037"/>
    </source>
</evidence>